<sequence length="74" mass="8678">MKASEGLFDDTEHPGNPNMAPDNSDWEFRSRILIGNCVHESLAQQKTRKEWTYEITLRTREQRQEKDRKGTLDA</sequence>
<evidence type="ECO:0000313" key="1">
    <source>
        <dbReference type="EMBL" id="KAJ8641824.1"/>
    </source>
</evidence>
<evidence type="ECO:0000313" key="2">
    <source>
        <dbReference type="Proteomes" id="UP001234297"/>
    </source>
</evidence>
<organism evidence="1 2">
    <name type="scientific">Persea americana</name>
    <name type="common">Avocado</name>
    <dbReference type="NCBI Taxonomy" id="3435"/>
    <lineage>
        <taxon>Eukaryota</taxon>
        <taxon>Viridiplantae</taxon>
        <taxon>Streptophyta</taxon>
        <taxon>Embryophyta</taxon>
        <taxon>Tracheophyta</taxon>
        <taxon>Spermatophyta</taxon>
        <taxon>Magnoliopsida</taxon>
        <taxon>Magnoliidae</taxon>
        <taxon>Laurales</taxon>
        <taxon>Lauraceae</taxon>
        <taxon>Persea</taxon>
    </lineage>
</organism>
<proteinExistence type="predicted"/>
<keyword evidence="2" id="KW-1185">Reference proteome</keyword>
<dbReference type="EMBL" id="CM056813">
    <property type="protein sequence ID" value="KAJ8641824.1"/>
    <property type="molecule type" value="Genomic_DNA"/>
</dbReference>
<name>A0ACC2M890_PERAE</name>
<accession>A0ACC2M890</accession>
<comment type="caution">
    <text evidence="1">The sequence shown here is derived from an EMBL/GenBank/DDBJ whole genome shotgun (WGS) entry which is preliminary data.</text>
</comment>
<gene>
    <name evidence="1" type="ORF">MRB53_018518</name>
</gene>
<protein>
    <submittedName>
        <fullName evidence="1">Uncharacterized protein</fullName>
    </submittedName>
</protein>
<dbReference type="Proteomes" id="UP001234297">
    <property type="component" value="Chromosome 5"/>
</dbReference>
<reference evidence="1 2" key="1">
    <citation type="journal article" date="2022" name="Hortic Res">
        <title>A haplotype resolved chromosomal level avocado genome allows analysis of novel avocado genes.</title>
        <authorList>
            <person name="Nath O."/>
            <person name="Fletcher S.J."/>
            <person name="Hayward A."/>
            <person name="Shaw L.M."/>
            <person name="Masouleh A.K."/>
            <person name="Furtado A."/>
            <person name="Henry R.J."/>
            <person name="Mitter N."/>
        </authorList>
    </citation>
    <scope>NUCLEOTIDE SEQUENCE [LARGE SCALE GENOMIC DNA]</scope>
    <source>
        <strain evidence="2">cv. Hass</strain>
    </source>
</reference>